<dbReference type="EMBL" id="KV921360">
    <property type="protein sequence ID" value="ORE17274.1"/>
    <property type="molecule type" value="Genomic_DNA"/>
</dbReference>
<dbReference type="Proteomes" id="UP000242381">
    <property type="component" value="Unassembled WGS sequence"/>
</dbReference>
<sequence>MSMQFFYDGQGHVVDENGVEPMDLVVDEELFAIETISSRTQFLMNKPPERPSNPVILPVTDERNSEDVDTEQCNKRVYTFYSDEDKTRFFSFIFQQMLECFCCCETIRYSYPNSAEMGQTLLRRP</sequence>
<evidence type="ECO:0000256" key="1">
    <source>
        <dbReference type="SAM" id="MobiDB-lite"/>
    </source>
</evidence>
<proteinExistence type="predicted"/>
<dbReference type="VEuPathDB" id="FungiDB:BCV72DRAFT_327529"/>
<evidence type="ECO:0000313" key="2">
    <source>
        <dbReference type="EMBL" id="ORE17274.1"/>
    </source>
</evidence>
<gene>
    <name evidence="2" type="ORF">BCV71DRAFT_235951</name>
</gene>
<organism evidence="2 3">
    <name type="scientific">Rhizopus microsporus</name>
    <dbReference type="NCBI Taxonomy" id="58291"/>
    <lineage>
        <taxon>Eukaryota</taxon>
        <taxon>Fungi</taxon>
        <taxon>Fungi incertae sedis</taxon>
        <taxon>Mucoromycota</taxon>
        <taxon>Mucoromycotina</taxon>
        <taxon>Mucoromycetes</taxon>
        <taxon>Mucorales</taxon>
        <taxon>Mucorineae</taxon>
        <taxon>Rhizopodaceae</taxon>
        <taxon>Rhizopus</taxon>
    </lineage>
</organism>
<accession>A0A1X0RZ68</accession>
<feature type="region of interest" description="Disordered" evidence="1">
    <location>
        <begin position="43"/>
        <end position="68"/>
    </location>
</feature>
<evidence type="ECO:0000313" key="3">
    <source>
        <dbReference type="Proteomes" id="UP000242381"/>
    </source>
</evidence>
<name>A0A1X0RZ68_RHIZD</name>
<dbReference type="OMA" id="CCETIRY"/>
<protein>
    <submittedName>
        <fullName evidence="2">Uncharacterized protein</fullName>
    </submittedName>
</protein>
<reference evidence="2 3" key="1">
    <citation type="journal article" date="2016" name="Proc. Natl. Acad. Sci. U.S.A.">
        <title>Lipid metabolic changes in an early divergent fungus govern the establishment of a mutualistic symbiosis with endobacteria.</title>
        <authorList>
            <person name="Lastovetsky O.A."/>
            <person name="Gaspar M.L."/>
            <person name="Mondo S.J."/>
            <person name="LaButti K.M."/>
            <person name="Sandor L."/>
            <person name="Grigoriev I.V."/>
            <person name="Henry S.A."/>
            <person name="Pawlowska T.E."/>
        </authorList>
    </citation>
    <scope>NUCLEOTIDE SEQUENCE [LARGE SCALE GENOMIC DNA]</scope>
    <source>
        <strain evidence="2 3">ATCC 11559</strain>
    </source>
</reference>
<dbReference type="AlphaFoldDB" id="A0A1X0RZ68"/>